<evidence type="ECO:0000256" key="6">
    <source>
        <dbReference type="ARBA" id="ARBA00023170"/>
    </source>
</evidence>
<evidence type="ECO:0000256" key="1">
    <source>
        <dbReference type="ARBA" id="ARBA00004479"/>
    </source>
</evidence>
<dbReference type="InterPro" id="IPR003532">
    <property type="entry name" value="Short_hematopoietin_rcpt_2_CS"/>
</dbReference>
<keyword evidence="5" id="KW-0472">Membrane</keyword>
<keyword evidence="7" id="KW-0325">Glycoprotein</keyword>
<keyword evidence="10" id="KW-1185">Reference proteome</keyword>
<dbReference type="Gene3D" id="2.60.40.10">
    <property type="entry name" value="Immunoglobulins"/>
    <property type="match status" value="5"/>
</dbReference>
<evidence type="ECO:0000259" key="8">
    <source>
        <dbReference type="PROSITE" id="PS50853"/>
    </source>
</evidence>
<dbReference type="InterPro" id="IPR003961">
    <property type="entry name" value="FN3_dom"/>
</dbReference>
<feature type="domain" description="Fibronectin type-III" evidence="8">
    <location>
        <begin position="160"/>
        <end position="267"/>
    </location>
</feature>
<dbReference type="PROSITE" id="PS50853">
    <property type="entry name" value="FN3"/>
    <property type="match status" value="1"/>
</dbReference>
<dbReference type="EMBL" id="WHWB01033277">
    <property type="protein sequence ID" value="KAJ7420839.1"/>
    <property type="molecule type" value="Genomic_DNA"/>
</dbReference>
<dbReference type="InterPro" id="IPR013783">
    <property type="entry name" value="Ig-like_fold"/>
</dbReference>
<name>A0ABQ9DLI0_9PASS</name>
<comment type="subcellular location">
    <subcellularLocation>
        <location evidence="1">Membrane</location>
        <topology evidence="1">Single-pass type I membrane protein</topology>
    </subcellularLocation>
</comment>
<evidence type="ECO:0000256" key="7">
    <source>
        <dbReference type="ARBA" id="ARBA00023180"/>
    </source>
</evidence>
<evidence type="ECO:0000256" key="4">
    <source>
        <dbReference type="ARBA" id="ARBA00022989"/>
    </source>
</evidence>
<accession>A0ABQ9DLI0</accession>
<evidence type="ECO:0000313" key="10">
    <source>
        <dbReference type="Proteomes" id="UP001145742"/>
    </source>
</evidence>
<dbReference type="Pfam" id="PF18611">
    <property type="entry name" value="IL3Ra_N"/>
    <property type="match status" value="1"/>
</dbReference>
<dbReference type="CDD" id="cd00063">
    <property type="entry name" value="FN3"/>
    <property type="match status" value="1"/>
</dbReference>
<dbReference type="Proteomes" id="UP001145742">
    <property type="component" value="Unassembled WGS sequence"/>
</dbReference>
<keyword evidence="6" id="KW-0675">Receptor</keyword>
<evidence type="ECO:0000313" key="9">
    <source>
        <dbReference type="EMBL" id="KAJ7420839.1"/>
    </source>
</evidence>
<evidence type="ECO:0000256" key="3">
    <source>
        <dbReference type="ARBA" id="ARBA00022729"/>
    </source>
</evidence>
<evidence type="ECO:0000256" key="2">
    <source>
        <dbReference type="ARBA" id="ARBA00022692"/>
    </source>
</evidence>
<gene>
    <name evidence="9" type="ORF">WISP_46311</name>
</gene>
<sequence length="776" mass="89302">MVLKTVEGELQMLRASFGKAGTRTDVCKAEEQETKDQTYDNVAEFLACPLNKKEMNGTAIENFVCVIFNVSFMNCTWHVGRTATRDTQYFLYWRPSEEEDVTGCQNYITDNWGRNTGCRFQNVTIANKYAYFLVNGSRSGQNIQSYEENITLYKIEKLTPPLNVTVSCTEVFHKCNIQWQPPRTSHVKSSSCFKYEIVIENKADPEKNIKTISKTEAIIERNSYAYESFNAGKRYSVKIRATDTGICFVSSSWGEWSTPVEFDMNSSAIENFSCVIYNIFLMNCTWQAGRDAPADTQYFLYWQNSREDKKLECELYIKDENGRNMGCRFQNVMIEIEKAYFLVNGSSKDAPIQFYDEYIELYKIEKLMPPSNITVNCDEVKNDCVIQWQRPQISHSNKDKCFKYEINIKYKDNPEGKPKYTSVQLMQNKIQSTSENEEIILVADTKTSLEKRVDVLEVKDSYTYGARDTSLAIVQKFLLLSKMPHSMEYPLGQLGSAVLAMFPPNLLPTPILLAFAECIGWGCRDNPDALPALLSNSRNTAEAQESPITNLNMDWRKMELSWESSQNFSMYKCTIMNWDMEDMKKEVNSPLCRFPVELYMPLHKGVYFTIEVPNTNISKKCSFLPQGMNGSAIENFSCVIYNIFLMNCTWQAGRDAPADTQYFLYWQNSRDDEEMECELYIKDENGRNTGCRFQNVRIIGNAYFLVNGSSKDSLIQFYDEYINLYKIGREKRSSPTLPQVAVERDKASSGLPFLQTEDGLKEEKHVAKGIDKILIL</sequence>
<dbReference type="SUPFAM" id="SSF49265">
    <property type="entry name" value="Fibronectin type III"/>
    <property type="match status" value="4"/>
</dbReference>
<dbReference type="PROSITE" id="PS01356">
    <property type="entry name" value="HEMATOPO_REC_S_F2"/>
    <property type="match status" value="3"/>
</dbReference>
<dbReference type="InterPro" id="IPR040907">
    <property type="entry name" value="IL3Ra_N"/>
</dbReference>
<dbReference type="InterPro" id="IPR015321">
    <property type="entry name" value="TypeI_recpt_CBD"/>
</dbReference>
<comment type="caution">
    <text evidence="9">The sequence shown here is derived from an EMBL/GenBank/DDBJ whole genome shotgun (WGS) entry which is preliminary data.</text>
</comment>
<keyword evidence="3" id="KW-0732">Signal</keyword>
<keyword evidence="4" id="KW-1133">Transmembrane helix</keyword>
<keyword evidence="2" id="KW-0812">Transmembrane</keyword>
<organism evidence="9 10">
    <name type="scientific">Willisornis vidua</name>
    <name type="common">Xingu scale-backed antbird</name>
    <dbReference type="NCBI Taxonomy" id="1566151"/>
    <lineage>
        <taxon>Eukaryota</taxon>
        <taxon>Metazoa</taxon>
        <taxon>Chordata</taxon>
        <taxon>Craniata</taxon>
        <taxon>Vertebrata</taxon>
        <taxon>Euteleostomi</taxon>
        <taxon>Archelosauria</taxon>
        <taxon>Archosauria</taxon>
        <taxon>Dinosauria</taxon>
        <taxon>Saurischia</taxon>
        <taxon>Theropoda</taxon>
        <taxon>Coelurosauria</taxon>
        <taxon>Aves</taxon>
        <taxon>Neognathae</taxon>
        <taxon>Neoaves</taxon>
        <taxon>Telluraves</taxon>
        <taxon>Australaves</taxon>
        <taxon>Passeriformes</taxon>
        <taxon>Thamnophilidae</taxon>
        <taxon>Willisornis</taxon>
    </lineage>
</organism>
<dbReference type="PANTHER" id="PTHR23037:SF46">
    <property type="entry name" value="INTERLEUKIN 5 RECEPTOR SUBUNIT ALPHA"/>
    <property type="match status" value="1"/>
</dbReference>
<reference evidence="9" key="1">
    <citation type="submission" date="2019-10" db="EMBL/GenBank/DDBJ databases">
        <authorList>
            <person name="Soares A.E.R."/>
            <person name="Aleixo A."/>
            <person name="Schneider P."/>
            <person name="Miyaki C.Y."/>
            <person name="Schneider M.P."/>
            <person name="Mello C."/>
            <person name="Vasconcelos A.T.R."/>
        </authorList>
    </citation>
    <scope>NUCLEOTIDE SEQUENCE</scope>
    <source>
        <tissue evidence="9">Muscle</tissue>
    </source>
</reference>
<proteinExistence type="predicted"/>
<dbReference type="InterPro" id="IPR036116">
    <property type="entry name" value="FN3_sf"/>
</dbReference>
<protein>
    <recommendedName>
        <fullName evidence="8">Fibronectin type-III domain-containing protein</fullName>
    </recommendedName>
</protein>
<dbReference type="Pfam" id="PF09240">
    <property type="entry name" value="IL6Ra-bind"/>
    <property type="match status" value="3"/>
</dbReference>
<evidence type="ECO:0000256" key="5">
    <source>
        <dbReference type="ARBA" id="ARBA00023136"/>
    </source>
</evidence>
<dbReference type="PANTHER" id="PTHR23037">
    <property type="entry name" value="CYTOKINE RECEPTOR"/>
    <property type="match status" value="1"/>
</dbReference>